<accession>A0ABV6H6V6</accession>
<dbReference type="EMBL" id="JBHLWV010000016">
    <property type="protein sequence ID" value="MFC0314486.1"/>
    <property type="molecule type" value="Genomic_DNA"/>
</dbReference>
<evidence type="ECO:0000313" key="1">
    <source>
        <dbReference type="EMBL" id="MFC0314486.1"/>
    </source>
</evidence>
<gene>
    <name evidence="1" type="ORF">ACFFJD_06435</name>
</gene>
<comment type="caution">
    <text evidence="1">The sequence shown here is derived from an EMBL/GenBank/DDBJ whole genome shotgun (WGS) entry which is preliminary data.</text>
</comment>
<organism evidence="1 2">
    <name type="scientific">Gordonia phosphorivorans</name>
    <dbReference type="NCBI Taxonomy" id="1056982"/>
    <lineage>
        <taxon>Bacteria</taxon>
        <taxon>Bacillati</taxon>
        <taxon>Actinomycetota</taxon>
        <taxon>Actinomycetes</taxon>
        <taxon>Mycobacteriales</taxon>
        <taxon>Gordoniaceae</taxon>
        <taxon>Gordonia</taxon>
    </lineage>
</organism>
<evidence type="ECO:0000313" key="2">
    <source>
        <dbReference type="Proteomes" id="UP001589783"/>
    </source>
</evidence>
<dbReference type="Proteomes" id="UP001589783">
    <property type="component" value="Unassembled WGS sequence"/>
</dbReference>
<protein>
    <recommendedName>
        <fullName evidence="3">Tail terminator</fullName>
    </recommendedName>
</protein>
<proteinExistence type="predicted"/>
<evidence type="ECO:0008006" key="3">
    <source>
        <dbReference type="Google" id="ProtNLM"/>
    </source>
</evidence>
<dbReference type="RefSeq" id="WP_382362314.1">
    <property type="nucleotide sequence ID" value="NZ_JBHLWV010000016.1"/>
</dbReference>
<name>A0ABV6H6V6_9ACTN</name>
<reference evidence="1 2" key="1">
    <citation type="submission" date="2024-09" db="EMBL/GenBank/DDBJ databases">
        <authorList>
            <person name="Sun Q."/>
            <person name="Mori K."/>
        </authorList>
    </citation>
    <scope>NUCLEOTIDE SEQUENCE [LARGE SCALE GENOMIC DNA]</scope>
    <source>
        <strain evidence="1 2">CCM 7957</strain>
    </source>
</reference>
<sequence>MSRPSSPVEPVDVVTPVRDWLRARLGEKFPDVRVELELPADWEFGDPPVLAIADDGGPLDQWPVCTRPTLRLTSYTTGRDTAIIRRALGLLLCSDVPPLASVLPGTAVIEARDSRTGADLASVTVRTRVRTAAI</sequence>
<keyword evidence="2" id="KW-1185">Reference proteome</keyword>